<evidence type="ECO:0000256" key="2">
    <source>
        <dbReference type="ARBA" id="ARBA00012150"/>
    </source>
</evidence>
<evidence type="ECO:0000256" key="5">
    <source>
        <dbReference type="PROSITE-ProRule" id="PRU00520"/>
    </source>
</evidence>
<feature type="active site" evidence="5">
    <location>
        <position position="38"/>
    </location>
</feature>
<feature type="active site" evidence="5">
    <location>
        <position position="20"/>
    </location>
</feature>
<dbReference type="FunFam" id="3.30.70.100:FF:000011">
    <property type="entry name" value="Acylphosphatase"/>
    <property type="match status" value="1"/>
</dbReference>
<dbReference type="EMBL" id="LR782706">
    <property type="protein sequence ID" value="CAB3219986.1"/>
    <property type="molecule type" value="mRNA"/>
</dbReference>
<protein>
    <recommendedName>
        <fullName evidence="2 5">acylphosphatase</fullName>
        <ecNumber evidence="2 5">3.6.1.7</ecNumber>
    </recommendedName>
</protein>
<accession>A0A6F9D6G1</accession>
<dbReference type="Pfam" id="PF00708">
    <property type="entry name" value="Acylphosphatase"/>
    <property type="match status" value="1"/>
</dbReference>
<dbReference type="AlphaFoldDB" id="A0A6F9D6G1"/>
<dbReference type="GO" id="GO:0003998">
    <property type="term" value="F:acylphosphatase activity"/>
    <property type="evidence" value="ECO:0007669"/>
    <property type="project" value="UniProtKB-EC"/>
</dbReference>
<dbReference type="InterPro" id="IPR001792">
    <property type="entry name" value="Acylphosphatase-like_dom"/>
</dbReference>
<dbReference type="PROSITE" id="PS00150">
    <property type="entry name" value="ACYLPHOSPHATASE_1"/>
    <property type="match status" value="1"/>
</dbReference>
<evidence type="ECO:0000259" key="7">
    <source>
        <dbReference type="PROSITE" id="PS51160"/>
    </source>
</evidence>
<comment type="similarity">
    <text evidence="1 6">Belongs to the acylphosphatase family.</text>
</comment>
<proteinExistence type="evidence at transcript level"/>
<dbReference type="EC" id="3.6.1.7" evidence="2 5"/>
<gene>
    <name evidence="8" type="primary">Acyp2</name>
</gene>
<dbReference type="PANTHER" id="PTHR10029">
    <property type="entry name" value="ACYLPHOSPHATASE"/>
    <property type="match status" value="1"/>
</dbReference>
<dbReference type="PANTHER" id="PTHR10029:SF3">
    <property type="entry name" value="ACYLPHOSPHATASE-RELATED"/>
    <property type="match status" value="1"/>
</dbReference>
<evidence type="ECO:0000313" key="8">
    <source>
        <dbReference type="EMBL" id="CAB3219986.1"/>
    </source>
</evidence>
<evidence type="ECO:0000256" key="1">
    <source>
        <dbReference type="ARBA" id="ARBA00005614"/>
    </source>
</evidence>
<dbReference type="SUPFAM" id="SSF54975">
    <property type="entry name" value="Acylphosphatase/BLUF domain-like"/>
    <property type="match status" value="1"/>
</dbReference>
<dbReference type="PRINTS" id="PR00112">
    <property type="entry name" value="ACYLPHPHTASE"/>
</dbReference>
<dbReference type="InterPro" id="IPR020456">
    <property type="entry name" value="Acylphosphatase"/>
</dbReference>
<organism evidence="8">
    <name type="scientific">Phallusia mammillata</name>
    <dbReference type="NCBI Taxonomy" id="59560"/>
    <lineage>
        <taxon>Eukaryota</taxon>
        <taxon>Metazoa</taxon>
        <taxon>Chordata</taxon>
        <taxon>Tunicata</taxon>
        <taxon>Ascidiacea</taxon>
        <taxon>Phlebobranchia</taxon>
        <taxon>Ascidiidae</taxon>
        <taxon>Phallusia</taxon>
    </lineage>
</organism>
<comment type="catalytic activity">
    <reaction evidence="4 5">
        <text>an acyl phosphate + H2O = a carboxylate + phosphate + H(+)</text>
        <dbReference type="Rhea" id="RHEA:14965"/>
        <dbReference type="ChEBI" id="CHEBI:15377"/>
        <dbReference type="ChEBI" id="CHEBI:15378"/>
        <dbReference type="ChEBI" id="CHEBI:29067"/>
        <dbReference type="ChEBI" id="CHEBI:43474"/>
        <dbReference type="ChEBI" id="CHEBI:59918"/>
        <dbReference type="EC" id="3.6.1.7"/>
    </reaction>
</comment>
<sequence>MSIKFVKFEVSGKVQGVFFRKYTKKFCEKYNVRGWVLNTDHRTVQGVLEGSEASVRSVKHWLQKVGSPKSRIDRCVFLDEKIVQTKQFSAFKIITDDQEVKMLTF</sequence>
<feature type="domain" description="Acylphosphatase-like" evidence="7">
    <location>
        <begin position="5"/>
        <end position="95"/>
    </location>
</feature>
<evidence type="ECO:0000256" key="3">
    <source>
        <dbReference type="ARBA" id="ARBA00022801"/>
    </source>
</evidence>
<dbReference type="InterPro" id="IPR017968">
    <property type="entry name" value="Acylphosphatase_CS"/>
</dbReference>
<dbReference type="PROSITE" id="PS51160">
    <property type="entry name" value="ACYLPHOSPHATASE_3"/>
    <property type="match status" value="1"/>
</dbReference>
<keyword evidence="3 5" id="KW-0378">Hydrolase</keyword>
<dbReference type="InterPro" id="IPR036046">
    <property type="entry name" value="Acylphosphatase-like_dom_sf"/>
</dbReference>
<name>A0A6F9D6G1_9ASCI</name>
<reference evidence="8" key="1">
    <citation type="submission" date="2020-04" db="EMBL/GenBank/DDBJ databases">
        <authorList>
            <person name="Neveu A P."/>
        </authorList>
    </citation>
    <scope>NUCLEOTIDE SEQUENCE</scope>
    <source>
        <tissue evidence="8">Whole embryo</tissue>
    </source>
</reference>
<evidence type="ECO:0000256" key="6">
    <source>
        <dbReference type="RuleBase" id="RU004168"/>
    </source>
</evidence>
<dbReference type="Gene3D" id="3.30.70.100">
    <property type="match status" value="1"/>
</dbReference>
<evidence type="ECO:0000256" key="4">
    <source>
        <dbReference type="ARBA" id="ARBA00047645"/>
    </source>
</evidence>